<feature type="transmembrane region" description="Helical" evidence="7">
    <location>
        <begin position="108"/>
        <end position="130"/>
    </location>
</feature>
<feature type="domain" description="Major facilitator superfamily (MFS) profile" evidence="8">
    <location>
        <begin position="17"/>
        <end position="394"/>
    </location>
</feature>
<dbReference type="InterPro" id="IPR020846">
    <property type="entry name" value="MFS_dom"/>
</dbReference>
<dbReference type="PANTHER" id="PTHR23517">
    <property type="entry name" value="RESISTANCE PROTEIN MDTM, PUTATIVE-RELATED-RELATED"/>
    <property type="match status" value="1"/>
</dbReference>
<reference evidence="9 10" key="1">
    <citation type="journal article" date="2019" name="Int. J. Syst. Evol. Microbiol.">
        <title>The Global Catalogue of Microorganisms (GCM) 10K type strain sequencing project: providing services to taxonomists for standard genome sequencing and annotation.</title>
        <authorList>
            <consortium name="The Broad Institute Genomics Platform"/>
            <consortium name="The Broad Institute Genome Sequencing Center for Infectious Disease"/>
            <person name="Wu L."/>
            <person name="Ma J."/>
        </authorList>
    </citation>
    <scope>NUCLEOTIDE SEQUENCE [LARGE SCALE GENOMIC DNA]</scope>
    <source>
        <strain evidence="9 10">PSRA2</strain>
    </source>
</reference>
<dbReference type="InterPro" id="IPR011701">
    <property type="entry name" value="MFS"/>
</dbReference>
<feature type="transmembrane region" description="Helical" evidence="7">
    <location>
        <begin position="51"/>
        <end position="71"/>
    </location>
</feature>
<evidence type="ECO:0000256" key="1">
    <source>
        <dbReference type="ARBA" id="ARBA00004651"/>
    </source>
</evidence>
<dbReference type="PRINTS" id="PR01035">
    <property type="entry name" value="TCRTETA"/>
</dbReference>
<feature type="transmembrane region" description="Helical" evidence="7">
    <location>
        <begin position="283"/>
        <end position="301"/>
    </location>
</feature>
<sequence length="405" mass="41123">MTGSDSDRARVPWRSPTVQIVLASTLLAPLGVPLVSPALPVVRDAFALTDARASLLVSAYFAVGIVLSPFIGLVVDRVGRRRVLVWSLLGFSVTGGAIAFAPTFDVVLALRLVQGVASAGVFVTTVTIIADAYEGVQRNAVFGANIAALSLGAAVFPLLGGALAAVSWSAPFLVYFVGVPLALVAAVALEEPTSDRETRSLAYLRGAASALVGRDAGTYYGAAFVTELLTLGAIATALPFLLSAEFALAPLFIGVALLASEGAAIVVSMQNGRLARRFTNRQLVAVGYGCFGVGLAAMWVAPTPAAVAVAVGVFGAGLGVSMPAVDAAVSDLVAERYRAGALSIRNSTTFLGRAAGPVLFTGLGAVVGYRPLLAVAAAGTLALAVATLLTGRQSPHGTPHPDPGD</sequence>
<keyword evidence="3" id="KW-1003">Cell membrane</keyword>
<feature type="transmembrane region" description="Helical" evidence="7">
    <location>
        <begin position="142"/>
        <end position="166"/>
    </location>
</feature>
<dbReference type="PROSITE" id="PS50850">
    <property type="entry name" value="MFS"/>
    <property type="match status" value="1"/>
</dbReference>
<evidence type="ECO:0000256" key="6">
    <source>
        <dbReference type="ARBA" id="ARBA00023136"/>
    </source>
</evidence>
<comment type="caution">
    <text evidence="9">The sequence shown here is derived from an EMBL/GenBank/DDBJ whole genome shotgun (WGS) entry which is preliminary data.</text>
</comment>
<evidence type="ECO:0000256" key="5">
    <source>
        <dbReference type="ARBA" id="ARBA00022989"/>
    </source>
</evidence>
<organism evidence="9 10">
    <name type="scientific">Halomarina ordinaria</name>
    <dbReference type="NCBI Taxonomy" id="3033939"/>
    <lineage>
        <taxon>Archaea</taxon>
        <taxon>Methanobacteriati</taxon>
        <taxon>Methanobacteriota</taxon>
        <taxon>Stenosarchaea group</taxon>
        <taxon>Halobacteria</taxon>
        <taxon>Halobacteriales</taxon>
        <taxon>Natronomonadaceae</taxon>
        <taxon>Halomarina</taxon>
    </lineage>
</organism>
<keyword evidence="10" id="KW-1185">Reference proteome</keyword>
<dbReference type="Pfam" id="PF07690">
    <property type="entry name" value="MFS_1"/>
    <property type="match status" value="2"/>
</dbReference>
<comment type="subcellular location">
    <subcellularLocation>
        <location evidence="1">Cell membrane</location>
        <topology evidence="1">Multi-pass membrane protein</topology>
    </subcellularLocation>
</comment>
<dbReference type="InterPro" id="IPR001958">
    <property type="entry name" value="Tet-R_TetA/multi-R_MdtG-like"/>
</dbReference>
<feature type="transmembrane region" description="Helical" evidence="7">
    <location>
        <begin position="373"/>
        <end position="391"/>
    </location>
</feature>
<feature type="transmembrane region" description="Helical" evidence="7">
    <location>
        <begin position="20"/>
        <end position="39"/>
    </location>
</feature>
<evidence type="ECO:0000259" key="8">
    <source>
        <dbReference type="PROSITE" id="PS50850"/>
    </source>
</evidence>
<protein>
    <submittedName>
        <fullName evidence="9">MFS transporter</fullName>
    </submittedName>
</protein>
<dbReference type="InterPro" id="IPR050171">
    <property type="entry name" value="MFS_Transporters"/>
</dbReference>
<keyword evidence="5 7" id="KW-1133">Transmembrane helix</keyword>
<accession>A0ABD5UDQ3</accession>
<dbReference type="Gene3D" id="1.20.1250.20">
    <property type="entry name" value="MFS general substrate transporter like domains"/>
    <property type="match status" value="2"/>
</dbReference>
<evidence type="ECO:0000256" key="4">
    <source>
        <dbReference type="ARBA" id="ARBA00022692"/>
    </source>
</evidence>
<feature type="transmembrane region" description="Helical" evidence="7">
    <location>
        <begin position="219"/>
        <end position="242"/>
    </location>
</feature>
<name>A0ABD5UDQ3_9EURY</name>
<feature type="transmembrane region" description="Helical" evidence="7">
    <location>
        <begin position="248"/>
        <end position="271"/>
    </location>
</feature>
<evidence type="ECO:0000256" key="3">
    <source>
        <dbReference type="ARBA" id="ARBA00022475"/>
    </source>
</evidence>
<feature type="transmembrane region" description="Helical" evidence="7">
    <location>
        <begin position="350"/>
        <end position="367"/>
    </location>
</feature>
<dbReference type="EMBL" id="JBHSXM010000006">
    <property type="protein sequence ID" value="MFC6838484.1"/>
    <property type="molecule type" value="Genomic_DNA"/>
</dbReference>
<feature type="transmembrane region" description="Helical" evidence="7">
    <location>
        <begin position="172"/>
        <end position="189"/>
    </location>
</feature>
<keyword evidence="2" id="KW-0813">Transport</keyword>
<dbReference type="GO" id="GO:0005886">
    <property type="term" value="C:plasma membrane"/>
    <property type="evidence" value="ECO:0007669"/>
    <property type="project" value="UniProtKB-SubCell"/>
</dbReference>
<feature type="transmembrane region" description="Helical" evidence="7">
    <location>
        <begin position="307"/>
        <end position="329"/>
    </location>
</feature>
<evidence type="ECO:0000313" key="10">
    <source>
        <dbReference type="Proteomes" id="UP001596406"/>
    </source>
</evidence>
<gene>
    <name evidence="9" type="ORF">ACFQHK_18550</name>
</gene>
<dbReference type="PANTHER" id="PTHR23517:SF3">
    <property type="entry name" value="INTEGRAL MEMBRANE TRANSPORT PROTEIN"/>
    <property type="match status" value="1"/>
</dbReference>
<dbReference type="PROSITE" id="PS00216">
    <property type="entry name" value="SUGAR_TRANSPORT_1"/>
    <property type="match status" value="1"/>
</dbReference>
<feature type="transmembrane region" description="Helical" evidence="7">
    <location>
        <begin position="83"/>
        <end position="102"/>
    </location>
</feature>
<dbReference type="RefSeq" id="WP_304450173.1">
    <property type="nucleotide sequence ID" value="NZ_JARRAH010000006.1"/>
</dbReference>
<dbReference type="InterPro" id="IPR005829">
    <property type="entry name" value="Sugar_transporter_CS"/>
</dbReference>
<keyword evidence="4 7" id="KW-0812">Transmembrane</keyword>
<dbReference type="AlphaFoldDB" id="A0ABD5UDQ3"/>
<keyword evidence="6 7" id="KW-0472">Membrane</keyword>
<dbReference type="InterPro" id="IPR036259">
    <property type="entry name" value="MFS_trans_sf"/>
</dbReference>
<dbReference type="SUPFAM" id="SSF103473">
    <property type="entry name" value="MFS general substrate transporter"/>
    <property type="match status" value="1"/>
</dbReference>
<evidence type="ECO:0000256" key="7">
    <source>
        <dbReference type="SAM" id="Phobius"/>
    </source>
</evidence>
<proteinExistence type="predicted"/>
<evidence type="ECO:0000313" key="9">
    <source>
        <dbReference type="EMBL" id="MFC6838484.1"/>
    </source>
</evidence>
<dbReference type="Proteomes" id="UP001596406">
    <property type="component" value="Unassembled WGS sequence"/>
</dbReference>
<evidence type="ECO:0000256" key="2">
    <source>
        <dbReference type="ARBA" id="ARBA00022448"/>
    </source>
</evidence>